<dbReference type="Proteomes" id="UP000526184">
    <property type="component" value="Unassembled WGS sequence"/>
</dbReference>
<comment type="caution">
    <text evidence="8">The sequence shown here is derived from an EMBL/GenBank/DDBJ whole genome shotgun (WGS) entry which is preliminary data.</text>
</comment>
<evidence type="ECO:0000256" key="1">
    <source>
        <dbReference type="ARBA" id="ARBA00004651"/>
    </source>
</evidence>
<keyword evidence="3 6" id="KW-0812">Transmembrane</keyword>
<reference evidence="8 9" key="1">
    <citation type="submission" date="2020-05" db="EMBL/GenBank/DDBJ databases">
        <title>Streptobacillus felis strain LHL191014123.</title>
        <authorList>
            <person name="Fawzy A."/>
            <person name="Rau J."/>
            <person name="Risse K."/>
            <person name="Schauerte N."/>
            <person name="Geiger C."/>
            <person name="Blom J."/>
            <person name="Imirzalioglu C."/>
            <person name="Falgenhauer J."/>
            <person name="Bach A."/>
            <person name="Herden C."/>
            <person name="Eisenberg T."/>
        </authorList>
    </citation>
    <scope>NUCLEOTIDE SEQUENCE [LARGE SCALE GENOMIC DNA]</scope>
    <source>
        <strain evidence="8 9">LHL191014123</strain>
    </source>
</reference>
<gene>
    <name evidence="8" type="ORF">HP397_02315</name>
</gene>
<dbReference type="PANTHER" id="PTHR42920:SF5">
    <property type="entry name" value="EAMA DOMAIN-CONTAINING PROTEIN"/>
    <property type="match status" value="1"/>
</dbReference>
<feature type="transmembrane region" description="Helical" evidence="6">
    <location>
        <begin position="12"/>
        <end position="32"/>
    </location>
</feature>
<evidence type="ECO:0000256" key="3">
    <source>
        <dbReference type="ARBA" id="ARBA00022692"/>
    </source>
</evidence>
<name>A0A7Z0PFK7_9FUSO</name>
<feature type="transmembrane region" description="Helical" evidence="6">
    <location>
        <begin position="155"/>
        <end position="175"/>
    </location>
</feature>
<dbReference type="InterPro" id="IPR051258">
    <property type="entry name" value="Diverse_Substrate_Transporter"/>
</dbReference>
<feature type="transmembrane region" description="Helical" evidence="6">
    <location>
        <begin position="268"/>
        <end position="288"/>
    </location>
</feature>
<accession>A0A7Z0PFK7</accession>
<proteinExistence type="predicted"/>
<dbReference type="RefSeq" id="WP_082762573.1">
    <property type="nucleotide sequence ID" value="NZ_CBCRWS010000005.1"/>
</dbReference>
<feature type="transmembrane region" description="Helical" evidence="6">
    <location>
        <begin position="38"/>
        <end position="57"/>
    </location>
</feature>
<feature type="domain" description="EamA" evidence="7">
    <location>
        <begin position="10"/>
        <end position="140"/>
    </location>
</feature>
<dbReference type="GO" id="GO:0005886">
    <property type="term" value="C:plasma membrane"/>
    <property type="evidence" value="ECO:0007669"/>
    <property type="project" value="UniProtKB-SubCell"/>
</dbReference>
<dbReference type="EMBL" id="JABMKT010000008">
    <property type="protein sequence ID" value="NYV27662.1"/>
    <property type="molecule type" value="Genomic_DNA"/>
</dbReference>
<evidence type="ECO:0000256" key="5">
    <source>
        <dbReference type="ARBA" id="ARBA00023136"/>
    </source>
</evidence>
<feature type="transmembrane region" description="Helical" evidence="6">
    <location>
        <begin position="124"/>
        <end position="143"/>
    </location>
</feature>
<evidence type="ECO:0000256" key="6">
    <source>
        <dbReference type="SAM" id="Phobius"/>
    </source>
</evidence>
<dbReference type="PANTHER" id="PTHR42920">
    <property type="entry name" value="OS03G0707200 PROTEIN-RELATED"/>
    <property type="match status" value="1"/>
</dbReference>
<dbReference type="SUPFAM" id="SSF103481">
    <property type="entry name" value="Multidrug resistance efflux transporter EmrE"/>
    <property type="match status" value="2"/>
</dbReference>
<evidence type="ECO:0000256" key="2">
    <source>
        <dbReference type="ARBA" id="ARBA00022475"/>
    </source>
</evidence>
<dbReference type="Pfam" id="PF00892">
    <property type="entry name" value="EamA"/>
    <property type="match status" value="2"/>
</dbReference>
<feature type="domain" description="EamA" evidence="7">
    <location>
        <begin position="152"/>
        <end position="282"/>
    </location>
</feature>
<dbReference type="InterPro" id="IPR000620">
    <property type="entry name" value="EamA_dom"/>
</dbReference>
<keyword evidence="4 6" id="KW-1133">Transmembrane helix</keyword>
<protein>
    <submittedName>
        <fullName evidence="8">DMT family transporter</fullName>
    </submittedName>
</protein>
<comment type="subcellular location">
    <subcellularLocation>
        <location evidence="1">Cell membrane</location>
        <topology evidence="1">Multi-pass membrane protein</topology>
    </subcellularLocation>
</comment>
<feature type="transmembrane region" description="Helical" evidence="6">
    <location>
        <begin position="98"/>
        <end position="117"/>
    </location>
</feature>
<keyword evidence="9" id="KW-1185">Reference proteome</keyword>
<evidence type="ECO:0000256" key="4">
    <source>
        <dbReference type="ARBA" id="ARBA00022989"/>
    </source>
</evidence>
<dbReference type="AlphaFoldDB" id="A0A7Z0PFK7"/>
<feature type="transmembrane region" description="Helical" evidence="6">
    <location>
        <begin position="182"/>
        <end position="202"/>
    </location>
</feature>
<sequence length="298" mass="33392">MKTFINNLKSELILFIVAIIWGTGFIATKVAVDNGMQTYNIMFIRFLISTILLYLMLKFRKIKVDKSSFIAGTILGTVLVLAYLTQTFGLYYTTPAKNSLLTGLSVIFVPYMSYLIFKTKVDKYTFIASILAFIGMYMLSGNFLESVDGFNKGDFYTILCAVLFALHIVITGYYVNKINTVVLAYVQFLVATIESLILAIYYGHLTSISTVGLLSSIYMGVFCTFVAYTLQIIGQKRLSSSTVAVILSLEVVFATILSIFLGYDKFHFIILVGSVLVFLGIITSETKLDFIFKNNKRK</sequence>
<feature type="transmembrane region" description="Helical" evidence="6">
    <location>
        <begin position="208"/>
        <end position="230"/>
    </location>
</feature>
<dbReference type="InterPro" id="IPR037185">
    <property type="entry name" value="EmrE-like"/>
</dbReference>
<feature type="transmembrane region" description="Helical" evidence="6">
    <location>
        <begin position="69"/>
        <end position="92"/>
    </location>
</feature>
<keyword evidence="5 6" id="KW-0472">Membrane</keyword>
<evidence type="ECO:0000313" key="8">
    <source>
        <dbReference type="EMBL" id="NYV27662.1"/>
    </source>
</evidence>
<feature type="transmembrane region" description="Helical" evidence="6">
    <location>
        <begin position="242"/>
        <end position="262"/>
    </location>
</feature>
<evidence type="ECO:0000259" key="7">
    <source>
        <dbReference type="Pfam" id="PF00892"/>
    </source>
</evidence>
<evidence type="ECO:0000313" key="9">
    <source>
        <dbReference type="Proteomes" id="UP000526184"/>
    </source>
</evidence>
<keyword evidence="2" id="KW-1003">Cell membrane</keyword>
<dbReference type="OrthoDB" id="9804865at2"/>
<organism evidence="8 9">
    <name type="scientific">Streptobacillus felis</name>
    <dbReference type="NCBI Taxonomy" id="1384509"/>
    <lineage>
        <taxon>Bacteria</taxon>
        <taxon>Fusobacteriati</taxon>
        <taxon>Fusobacteriota</taxon>
        <taxon>Fusobacteriia</taxon>
        <taxon>Fusobacteriales</taxon>
        <taxon>Leptotrichiaceae</taxon>
        <taxon>Streptobacillus</taxon>
    </lineage>
</organism>